<protein>
    <recommendedName>
        <fullName evidence="4">InsA N-terminal domain-containing protein</fullName>
    </recommendedName>
</protein>
<dbReference type="Proteomes" id="UP001050975">
    <property type="component" value="Unassembled WGS sequence"/>
</dbReference>
<keyword evidence="1" id="KW-1133">Transmembrane helix</keyword>
<keyword evidence="1" id="KW-0472">Membrane</keyword>
<dbReference type="AlphaFoldDB" id="A0AAV3WFQ4"/>
<keyword evidence="3" id="KW-1185">Reference proteome</keyword>
<organism evidence="2 3">
    <name type="scientific">Microseira wollei NIES-4236</name>
    <dbReference type="NCBI Taxonomy" id="2530354"/>
    <lineage>
        <taxon>Bacteria</taxon>
        <taxon>Bacillati</taxon>
        <taxon>Cyanobacteriota</taxon>
        <taxon>Cyanophyceae</taxon>
        <taxon>Oscillatoriophycideae</taxon>
        <taxon>Aerosakkonematales</taxon>
        <taxon>Aerosakkonemataceae</taxon>
        <taxon>Microseira</taxon>
    </lineage>
</organism>
<evidence type="ECO:0000313" key="3">
    <source>
        <dbReference type="Proteomes" id="UP001050975"/>
    </source>
</evidence>
<evidence type="ECO:0008006" key="4">
    <source>
        <dbReference type="Google" id="ProtNLM"/>
    </source>
</evidence>
<dbReference type="EMBL" id="BLAY01000019">
    <property type="protein sequence ID" value="GET36849.1"/>
    <property type="molecule type" value="Genomic_DNA"/>
</dbReference>
<sequence length="127" mass="14512">MSAHTFDGRSAVCPICHRSRPMKLGRAGSGLYTCPYCEQRFVVSQSGHYVRDPVPLKRRPNSQMLRRQSRPLARMRRDFRFGKPLAAIVLVGSAIFLAVTLTTPEGRQDRQNPLHQFWEWVTKSLDG</sequence>
<keyword evidence="1" id="KW-0812">Transmembrane</keyword>
<evidence type="ECO:0000256" key="1">
    <source>
        <dbReference type="SAM" id="Phobius"/>
    </source>
</evidence>
<dbReference type="RefSeq" id="WP_226577277.1">
    <property type="nucleotide sequence ID" value="NZ_BLAY01000019.1"/>
</dbReference>
<feature type="transmembrane region" description="Helical" evidence="1">
    <location>
        <begin position="84"/>
        <end position="103"/>
    </location>
</feature>
<evidence type="ECO:0000313" key="2">
    <source>
        <dbReference type="EMBL" id="GET36849.1"/>
    </source>
</evidence>
<name>A0AAV3WFQ4_9CYAN</name>
<accession>A0AAV3WFQ4</accession>
<gene>
    <name evidence="2" type="ORF">MiSe_16010</name>
</gene>
<proteinExistence type="predicted"/>
<reference evidence="2" key="1">
    <citation type="submission" date="2019-10" db="EMBL/GenBank/DDBJ databases">
        <title>Draft genome sequece of Microseira wollei NIES-4236.</title>
        <authorList>
            <person name="Yamaguchi H."/>
            <person name="Suzuki S."/>
            <person name="Kawachi M."/>
        </authorList>
    </citation>
    <scope>NUCLEOTIDE SEQUENCE</scope>
    <source>
        <strain evidence="2">NIES-4236</strain>
    </source>
</reference>
<comment type="caution">
    <text evidence="2">The sequence shown here is derived from an EMBL/GenBank/DDBJ whole genome shotgun (WGS) entry which is preliminary data.</text>
</comment>